<dbReference type="InterPro" id="IPR057878">
    <property type="entry name" value="CrAss_Ring_2"/>
</dbReference>
<organism evidence="1 2">
    <name type="scientific">uncultured phage cr23_1</name>
    <dbReference type="NCBI Taxonomy" id="2986419"/>
    <lineage>
        <taxon>Viruses</taxon>
        <taxon>Duplodnaviria</taxon>
        <taxon>Heunggongvirae</taxon>
        <taxon>Uroviricota</taxon>
        <taxon>Caudoviricetes</taxon>
        <taxon>Crassvirales</taxon>
        <taxon>Suoliviridae</taxon>
        <taxon>Uncouvirinae</taxon>
        <taxon>Aurodevirus</taxon>
        <taxon>Aurodevirus hiberniae</taxon>
    </lineage>
</organism>
<proteinExistence type="predicted"/>
<gene>
    <name evidence="1" type="primary">gp_78092</name>
</gene>
<dbReference type="Proteomes" id="UP000828083">
    <property type="component" value="Segment"/>
</dbReference>
<keyword evidence="2" id="KW-1185">Reference proteome</keyword>
<evidence type="ECO:0000313" key="1">
    <source>
        <dbReference type="EMBL" id="QWM91419.2"/>
    </source>
</evidence>
<reference evidence="1 2" key="1">
    <citation type="submission" date="2021-04" db="EMBL/GenBank/DDBJ databases">
        <authorList>
            <person name="Shkoporov A.N."/>
            <person name="Stockdale S.R."/>
            <person name="Guerin E."/>
            <person name="Ross R.P."/>
            <person name="Hill C."/>
        </authorList>
    </citation>
    <scope>NUCLEOTIDE SEQUENCE [LARGE SCALE GENOMIC DNA]</scope>
    <source>
        <strain evidence="2">cr23_1</strain>
    </source>
</reference>
<dbReference type="EMBL" id="MZ130500">
    <property type="protein sequence ID" value="QWM91419.2"/>
    <property type="molecule type" value="Genomic_DNA"/>
</dbReference>
<dbReference type="Pfam" id="PF25702">
    <property type="entry name" value="CrAss_Ring_2"/>
    <property type="match status" value="1"/>
</dbReference>
<accession>A0AAE7V3X8</accession>
<name>A0AAE7V3X8_9CAUD</name>
<protein>
    <submittedName>
        <fullName evidence="1">Uncharacterized protein</fullName>
    </submittedName>
</protein>
<evidence type="ECO:0000313" key="2">
    <source>
        <dbReference type="Proteomes" id="UP000828083"/>
    </source>
</evidence>
<sequence>MSLNNIIDNVLQIARNNNITESEHISRHQIELWVNYYRAMLIKQSIDKGYDVDEAYVTILEPIHLDRVQIVPGKFVFVGEKELPTLINFRYKPGVIAVRDMFGNLIQLGSYTKAKLQKYRKATCKDYIAWVKNNKIYVEGDSNQLEYISIDAILQDPTKDIPCYDPDDEYPVPAAMVPTIVQMILEKELRVLVTQPSDVTNDSKDDTQNIYSKK</sequence>